<evidence type="ECO:0000313" key="2">
    <source>
        <dbReference type="Proteomes" id="UP000429785"/>
    </source>
</evidence>
<reference evidence="1 2" key="1">
    <citation type="submission" date="2019-10" db="EMBL/GenBank/DDBJ databases">
        <title>Muricauda olearia CL-SS4 JCM15563 genome.</title>
        <authorList>
            <person name="Liu L."/>
        </authorList>
    </citation>
    <scope>NUCLEOTIDE SEQUENCE [LARGE SCALE GENOMIC DNA]</scope>
    <source>
        <strain evidence="1 2">CL-SS4</strain>
    </source>
</reference>
<gene>
    <name evidence="1" type="ORF">F8C76_11265</name>
</gene>
<proteinExistence type="predicted"/>
<dbReference type="AlphaFoldDB" id="A0A6I1DUI0"/>
<dbReference type="EMBL" id="WELG01000002">
    <property type="protein sequence ID" value="KAB7528435.1"/>
    <property type="molecule type" value="Genomic_DNA"/>
</dbReference>
<protein>
    <submittedName>
        <fullName evidence="1">Uncharacterized protein</fullName>
    </submittedName>
</protein>
<organism evidence="1 2">
    <name type="scientific">Flagellimonas olearia</name>
    <dbReference type="NCBI Taxonomy" id="552546"/>
    <lineage>
        <taxon>Bacteria</taxon>
        <taxon>Pseudomonadati</taxon>
        <taxon>Bacteroidota</taxon>
        <taxon>Flavobacteriia</taxon>
        <taxon>Flavobacteriales</taxon>
        <taxon>Flavobacteriaceae</taxon>
        <taxon>Flagellimonas</taxon>
    </lineage>
</organism>
<evidence type="ECO:0000313" key="1">
    <source>
        <dbReference type="EMBL" id="KAB7528435.1"/>
    </source>
</evidence>
<dbReference type="Proteomes" id="UP000429785">
    <property type="component" value="Unassembled WGS sequence"/>
</dbReference>
<name>A0A6I1DUI0_9FLAO</name>
<sequence>METVEAEIKRIKVNANDLIVNWHDEKSGYIEDTDDIVFEFDTLEVGTVWHYTEFDAIVAGESPAFEVVVYPSDTIIEIEGGSIEEIIEDAIGKEAEIYYDCDLIQ</sequence>
<dbReference type="RefSeq" id="WP_152131807.1">
    <property type="nucleotide sequence ID" value="NZ_WELG01000002.1"/>
</dbReference>
<comment type="caution">
    <text evidence="1">The sequence shown here is derived from an EMBL/GenBank/DDBJ whole genome shotgun (WGS) entry which is preliminary data.</text>
</comment>
<accession>A0A6I1DUI0</accession>